<sequence>MLPPLYHPHELNESTRSQKPPTKLTSPALKASTSATSSSGHAYISDSNYMISVDTSISSRAHLRRVHLSSNSSSHQELSHRFRRKNN</sequence>
<comment type="caution">
    <text evidence="2">The sequence shown here is derived from an EMBL/GenBank/DDBJ whole genome shotgun (WGS) entry which is preliminary data.</text>
</comment>
<evidence type="ECO:0000313" key="2">
    <source>
        <dbReference type="EMBL" id="PON31912.1"/>
    </source>
</evidence>
<reference evidence="3" key="1">
    <citation type="submission" date="2016-06" db="EMBL/GenBank/DDBJ databases">
        <title>Parallel loss of symbiosis genes in relatives of nitrogen-fixing non-legume Parasponia.</title>
        <authorList>
            <person name="Van Velzen R."/>
            <person name="Holmer R."/>
            <person name="Bu F."/>
            <person name="Rutten L."/>
            <person name="Van Zeijl A."/>
            <person name="Liu W."/>
            <person name="Santuari L."/>
            <person name="Cao Q."/>
            <person name="Sharma T."/>
            <person name="Shen D."/>
            <person name="Roswanjaya Y."/>
            <person name="Wardhani T."/>
            <person name="Kalhor M.S."/>
            <person name="Jansen J."/>
            <person name="Van den Hoogen J."/>
            <person name="Gungor B."/>
            <person name="Hartog M."/>
            <person name="Hontelez J."/>
            <person name="Verver J."/>
            <person name="Yang W.-C."/>
            <person name="Schijlen E."/>
            <person name="Repin R."/>
            <person name="Schilthuizen M."/>
            <person name="Schranz E."/>
            <person name="Heidstra R."/>
            <person name="Miyata K."/>
            <person name="Fedorova E."/>
            <person name="Kohlen W."/>
            <person name="Bisseling T."/>
            <person name="Smit S."/>
            <person name="Geurts R."/>
        </authorList>
    </citation>
    <scope>NUCLEOTIDE SEQUENCE [LARGE SCALE GENOMIC DNA]</scope>
    <source>
        <strain evidence="3">cv. WU1-14</strain>
    </source>
</reference>
<dbReference type="EMBL" id="JXTB01000902">
    <property type="protein sequence ID" value="PON31912.1"/>
    <property type="molecule type" value="Genomic_DNA"/>
</dbReference>
<organism evidence="2 3">
    <name type="scientific">Parasponia andersonii</name>
    <name type="common">Sponia andersonii</name>
    <dbReference type="NCBI Taxonomy" id="3476"/>
    <lineage>
        <taxon>Eukaryota</taxon>
        <taxon>Viridiplantae</taxon>
        <taxon>Streptophyta</taxon>
        <taxon>Embryophyta</taxon>
        <taxon>Tracheophyta</taxon>
        <taxon>Spermatophyta</taxon>
        <taxon>Magnoliopsida</taxon>
        <taxon>eudicotyledons</taxon>
        <taxon>Gunneridae</taxon>
        <taxon>Pentapetalae</taxon>
        <taxon>rosids</taxon>
        <taxon>fabids</taxon>
        <taxon>Rosales</taxon>
        <taxon>Cannabaceae</taxon>
        <taxon>Parasponia</taxon>
    </lineage>
</organism>
<evidence type="ECO:0000313" key="3">
    <source>
        <dbReference type="Proteomes" id="UP000237105"/>
    </source>
</evidence>
<evidence type="ECO:0000256" key="1">
    <source>
        <dbReference type="SAM" id="MobiDB-lite"/>
    </source>
</evidence>
<gene>
    <name evidence="2" type="ORF">PanWU01x14_365900</name>
</gene>
<feature type="region of interest" description="Disordered" evidence="1">
    <location>
        <begin position="1"/>
        <end position="41"/>
    </location>
</feature>
<name>A0A2P5A5T0_PARAD</name>
<dbReference type="AlphaFoldDB" id="A0A2P5A5T0"/>
<protein>
    <submittedName>
        <fullName evidence="2">Uncharacterized protein</fullName>
    </submittedName>
</protein>
<proteinExistence type="predicted"/>
<feature type="compositionally biased region" description="Polar residues" evidence="1">
    <location>
        <begin position="14"/>
        <end position="24"/>
    </location>
</feature>
<keyword evidence="3" id="KW-1185">Reference proteome</keyword>
<accession>A0A2P5A5T0</accession>
<feature type="compositionally biased region" description="Low complexity" evidence="1">
    <location>
        <begin position="25"/>
        <end position="39"/>
    </location>
</feature>
<feature type="region of interest" description="Disordered" evidence="1">
    <location>
        <begin position="67"/>
        <end position="87"/>
    </location>
</feature>
<dbReference type="Proteomes" id="UP000237105">
    <property type="component" value="Unassembled WGS sequence"/>
</dbReference>